<evidence type="ECO:0000256" key="1">
    <source>
        <dbReference type="SAM" id="MobiDB-lite"/>
    </source>
</evidence>
<feature type="compositionally biased region" description="Low complexity" evidence="1">
    <location>
        <begin position="169"/>
        <end position="186"/>
    </location>
</feature>
<dbReference type="PaxDb" id="35128-Thaps23674"/>
<feature type="region of interest" description="Disordered" evidence="1">
    <location>
        <begin position="381"/>
        <end position="406"/>
    </location>
</feature>
<feature type="compositionally biased region" description="Pro residues" evidence="1">
    <location>
        <begin position="259"/>
        <end position="273"/>
    </location>
</feature>
<feature type="compositionally biased region" description="Basic and acidic residues" evidence="1">
    <location>
        <begin position="457"/>
        <end position="467"/>
    </location>
</feature>
<feature type="region of interest" description="Disordered" evidence="1">
    <location>
        <begin position="132"/>
        <end position="313"/>
    </location>
</feature>
<feature type="region of interest" description="Disordered" evidence="1">
    <location>
        <begin position="440"/>
        <end position="493"/>
    </location>
</feature>
<organism evidence="3 4">
    <name type="scientific">Thalassiosira pseudonana</name>
    <name type="common">Marine diatom</name>
    <name type="synonym">Cyclotella nana</name>
    <dbReference type="NCBI Taxonomy" id="35128"/>
    <lineage>
        <taxon>Eukaryota</taxon>
        <taxon>Sar</taxon>
        <taxon>Stramenopiles</taxon>
        <taxon>Ochrophyta</taxon>
        <taxon>Bacillariophyta</taxon>
        <taxon>Coscinodiscophyceae</taxon>
        <taxon>Thalassiosirophycidae</taxon>
        <taxon>Thalassiosirales</taxon>
        <taxon>Thalassiosiraceae</taxon>
        <taxon>Thalassiosira</taxon>
    </lineage>
</organism>
<feature type="region of interest" description="Disordered" evidence="1">
    <location>
        <begin position="594"/>
        <end position="617"/>
    </location>
</feature>
<proteinExistence type="predicted"/>
<keyword evidence="4" id="KW-1185">Reference proteome</keyword>
<dbReference type="OMA" id="GRINNHP"/>
<dbReference type="eggNOG" id="ENOG502T3TB">
    <property type="taxonomic scope" value="Eukaryota"/>
</dbReference>
<feature type="compositionally biased region" description="Basic residues" evidence="1">
    <location>
        <begin position="144"/>
        <end position="165"/>
    </location>
</feature>
<protein>
    <recommendedName>
        <fullName evidence="2">DUF6824 domain-containing protein</fullName>
    </recommendedName>
</protein>
<dbReference type="AlphaFoldDB" id="B8C6F8"/>
<dbReference type="InterPro" id="IPR049227">
    <property type="entry name" value="DUF6824"/>
</dbReference>
<dbReference type="Pfam" id="PF20710">
    <property type="entry name" value="DUF6824"/>
    <property type="match status" value="1"/>
</dbReference>
<dbReference type="GeneID" id="7452415"/>
<dbReference type="KEGG" id="tps:THAPSDRAFT_23674"/>
<accession>B8C6F8</accession>
<name>B8C6F8_THAPS</name>
<evidence type="ECO:0000259" key="2">
    <source>
        <dbReference type="Pfam" id="PF20710"/>
    </source>
</evidence>
<reference evidence="3 4" key="1">
    <citation type="journal article" date="2004" name="Science">
        <title>The genome of the diatom Thalassiosira pseudonana: ecology, evolution, and metabolism.</title>
        <authorList>
            <person name="Armbrust E.V."/>
            <person name="Berges J.A."/>
            <person name="Bowler C."/>
            <person name="Green B.R."/>
            <person name="Martinez D."/>
            <person name="Putnam N.H."/>
            <person name="Zhou S."/>
            <person name="Allen A.E."/>
            <person name="Apt K.E."/>
            <person name="Bechner M."/>
            <person name="Brzezinski M.A."/>
            <person name="Chaal B.K."/>
            <person name="Chiovitti A."/>
            <person name="Davis A.K."/>
            <person name="Demarest M.S."/>
            <person name="Detter J.C."/>
            <person name="Glavina T."/>
            <person name="Goodstein D."/>
            <person name="Hadi M.Z."/>
            <person name="Hellsten U."/>
            <person name="Hildebrand M."/>
            <person name="Jenkins B.D."/>
            <person name="Jurka J."/>
            <person name="Kapitonov V.V."/>
            <person name="Kroger N."/>
            <person name="Lau W.W."/>
            <person name="Lane T.W."/>
            <person name="Larimer F.W."/>
            <person name="Lippmeier J.C."/>
            <person name="Lucas S."/>
            <person name="Medina M."/>
            <person name="Montsant A."/>
            <person name="Obornik M."/>
            <person name="Parker M.S."/>
            <person name="Palenik B."/>
            <person name="Pazour G.J."/>
            <person name="Richardson P.M."/>
            <person name="Rynearson T.A."/>
            <person name="Saito M.A."/>
            <person name="Schwartz D.C."/>
            <person name="Thamatrakoln K."/>
            <person name="Valentin K."/>
            <person name="Vardi A."/>
            <person name="Wilkerson F.P."/>
            <person name="Rokhsar D.S."/>
        </authorList>
    </citation>
    <scope>NUCLEOTIDE SEQUENCE [LARGE SCALE GENOMIC DNA]</scope>
    <source>
        <strain evidence="3 4">CCMP1335</strain>
    </source>
</reference>
<feature type="domain" description="DUF6824" evidence="2">
    <location>
        <begin position="31"/>
        <end position="119"/>
    </location>
</feature>
<dbReference type="RefSeq" id="XP_002291946.1">
    <property type="nucleotide sequence ID" value="XM_002291910.1"/>
</dbReference>
<feature type="compositionally biased region" description="Gly residues" evidence="1">
    <location>
        <begin position="210"/>
        <end position="225"/>
    </location>
</feature>
<evidence type="ECO:0000313" key="4">
    <source>
        <dbReference type="Proteomes" id="UP000001449"/>
    </source>
</evidence>
<dbReference type="Proteomes" id="UP000001449">
    <property type="component" value="Chromosome 8"/>
</dbReference>
<dbReference type="HOGENOM" id="CLU_443152_0_0_1"/>
<feature type="compositionally biased region" description="Low complexity" evidence="1">
    <location>
        <begin position="274"/>
        <end position="287"/>
    </location>
</feature>
<evidence type="ECO:0000313" key="3">
    <source>
        <dbReference type="EMBL" id="EED90797.1"/>
    </source>
</evidence>
<sequence length="617" mass="66646">MPRAKGGSIPPPQIFVHPGDGGLISILNENDVLSGRGGRINNHPGNITFRNVVEDYKREYLDPRTRKLEKAHVAARLVRQIRSANPPGRFLKEDSENPGMFVEIGDQKAFKKAGQALREDAPEVRKVLDEEMEDVKHQPPPLPQHHHQQPMYHHHPGRGGMHHHPGGIPPSVSYSPTAAAAASAAPGQRPDPPESEGVTGYRQPPLDYYEGGGRGSFSGRGGGRGHFSRPQYPPTPMMHNMGGPPNQALMGGRGHPHHLGPPPNYYGHAPPPGGFSHSPDHPQQYPPHHGHYPQANGYGHPQQVGTDKDGRPLFNGPPKRQFATPTVASAHRDFPSLAKSTGTDFTMSDVSDFGASSTGMKNSLGPAMDPLHEGHADRIESEGTLKGSEVTNATKNSNSDKSRNSLGLSELSVSGLMDPNMSLGGLGFSFGASGRTRSFPDLMLSTGEPPLPAMHTGDSDKDNSDPSRKKKKKKGTRLLKPLHRHSSSESSSVFSMESLKSGFHNARGLALSGLNDAMSTMSIDSRRSQKSDASWLEAYKSMQSITSDMNPWEGEGHNNSLLSSANQWADDGSVRSLLTDISNDLNALDLAEPLLPPYQTDSGLDDSNGFFEKRPDP</sequence>
<reference evidence="3 4" key="2">
    <citation type="journal article" date="2008" name="Nature">
        <title>The Phaeodactylum genome reveals the evolutionary history of diatom genomes.</title>
        <authorList>
            <person name="Bowler C."/>
            <person name="Allen A.E."/>
            <person name="Badger J.H."/>
            <person name="Grimwood J."/>
            <person name="Jabbari K."/>
            <person name="Kuo A."/>
            <person name="Maheswari U."/>
            <person name="Martens C."/>
            <person name="Maumus F."/>
            <person name="Otillar R.P."/>
            <person name="Rayko E."/>
            <person name="Salamov A."/>
            <person name="Vandepoele K."/>
            <person name="Beszteri B."/>
            <person name="Gruber A."/>
            <person name="Heijde M."/>
            <person name="Katinka M."/>
            <person name="Mock T."/>
            <person name="Valentin K."/>
            <person name="Verret F."/>
            <person name="Berges J.A."/>
            <person name="Brownlee C."/>
            <person name="Cadoret J.P."/>
            <person name="Chiovitti A."/>
            <person name="Choi C.J."/>
            <person name="Coesel S."/>
            <person name="De Martino A."/>
            <person name="Detter J.C."/>
            <person name="Durkin C."/>
            <person name="Falciatore A."/>
            <person name="Fournet J."/>
            <person name="Haruta M."/>
            <person name="Huysman M.J."/>
            <person name="Jenkins B.D."/>
            <person name="Jiroutova K."/>
            <person name="Jorgensen R.E."/>
            <person name="Joubert Y."/>
            <person name="Kaplan A."/>
            <person name="Kroger N."/>
            <person name="Kroth P.G."/>
            <person name="La Roche J."/>
            <person name="Lindquist E."/>
            <person name="Lommer M."/>
            <person name="Martin-Jezequel V."/>
            <person name="Lopez P.J."/>
            <person name="Lucas S."/>
            <person name="Mangogna M."/>
            <person name="McGinnis K."/>
            <person name="Medlin L.K."/>
            <person name="Montsant A."/>
            <person name="Oudot-Le Secq M.P."/>
            <person name="Napoli C."/>
            <person name="Obornik M."/>
            <person name="Parker M.S."/>
            <person name="Petit J.L."/>
            <person name="Porcel B.M."/>
            <person name="Poulsen N."/>
            <person name="Robison M."/>
            <person name="Rychlewski L."/>
            <person name="Rynearson T.A."/>
            <person name="Schmutz J."/>
            <person name="Shapiro H."/>
            <person name="Siaut M."/>
            <person name="Stanley M."/>
            <person name="Sussman M.R."/>
            <person name="Taylor A.R."/>
            <person name="Vardi A."/>
            <person name="von Dassow P."/>
            <person name="Vyverman W."/>
            <person name="Willis A."/>
            <person name="Wyrwicz L.S."/>
            <person name="Rokhsar D.S."/>
            <person name="Weissenbach J."/>
            <person name="Armbrust E.V."/>
            <person name="Green B.R."/>
            <person name="Van de Peer Y."/>
            <person name="Grigoriev I.V."/>
        </authorList>
    </citation>
    <scope>NUCLEOTIDE SEQUENCE [LARGE SCALE GENOMIC DNA]</scope>
    <source>
        <strain evidence="3 4">CCMP1335</strain>
    </source>
</reference>
<dbReference type="InParanoid" id="B8C6F8"/>
<dbReference type="EMBL" id="CM000644">
    <property type="protein sequence ID" value="EED90797.1"/>
    <property type="molecule type" value="Genomic_DNA"/>
</dbReference>
<feature type="compositionally biased region" description="Basic residues" evidence="1">
    <location>
        <begin position="468"/>
        <end position="485"/>
    </location>
</feature>
<gene>
    <name evidence="3" type="ORF">THAPSDRAFT_23674</name>
</gene>